<evidence type="ECO:0000313" key="1">
    <source>
        <dbReference type="EMBL" id="GFO70355.1"/>
    </source>
</evidence>
<dbReference type="CDD" id="cd07820">
    <property type="entry name" value="SRPBCC_3"/>
    <property type="match status" value="1"/>
</dbReference>
<dbReference type="AlphaFoldDB" id="A0A6V8NCK9"/>
<proteinExistence type="predicted"/>
<comment type="caution">
    <text evidence="1">The sequence shown here is derived from an EMBL/GenBank/DDBJ whole genome shotgun (WGS) entry which is preliminary data.</text>
</comment>
<protein>
    <submittedName>
        <fullName evidence="1">SRPBCC domain-containing protein</fullName>
    </submittedName>
</protein>
<dbReference type="Proteomes" id="UP000587586">
    <property type="component" value="Unassembled WGS sequence"/>
</dbReference>
<accession>A0A6V8NCK9</accession>
<dbReference type="RefSeq" id="WP_183362963.1">
    <property type="nucleotide sequence ID" value="NZ_BLXZ01000009.1"/>
</dbReference>
<dbReference type="SUPFAM" id="SSF55961">
    <property type="entry name" value="Bet v1-like"/>
    <property type="match status" value="1"/>
</dbReference>
<keyword evidence="2" id="KW-1185">Reference proteome</keyword>
<dbReference type="InterPro" id="IPR023393">
    <property type="entry name" value="START-like_dom_sf"/>
</dbReference>
<gene>
    <name evidence="1" type="ORF">GMLC_39340</name>
</gene>
<organism evidence="1 2">
    <name type="scientific">Geomonas limicola</name>
    <dbReference type="NCBI Taxonomy" id="2740186"/>
    <lineage>
        <taxon>Bacteria</taxon>
        <taxon>Pseudomonadati</taxon>
        <taxon>Thermodesulfobacteriota</taxon>
        <taxon>Desulfuromonadia</taxon>
        <taxon>Geobacterales</taxon>
        <taxon>Geobacteraceae</taxon>
        <taxon>Geomonas</taxon>
    </lineage>
</organism>
<dbReference type="Gene3D" id="3.30.530.20">
    <property type="match status" value="1"/>
</dbReference>
<sequence length="155" mass="18058">MSVERFEQVHLLPITLEKAWDFFGRPENLATITPPWLGFKVTSPPQPEMYAGMIITYTVRPLLGLPLSWVTEITHCEAPRYFIDEQRLGPYRLWHHQHLFREVPQGVEMRDIVHFALPLGPLGRIASGMVRKKIRAIFAYRREVVERLWPIGTKG</sequence>
<reference evidence="2" key="1">
    <citation type="submission" date="2020-06" db="EMBL/GenBank/DDBJ databases">
        <title>Draft genomic sequecing of Geomonas sp. Red745.</title>
        <authorList>
            <person name="Itoh H."/>
            <person name="Xu Z.X."/>
            <person name="Ushijima N."/>
            <person name="Masuda Y."/>
            <person name="Shiratori Y."/>
            <person name="Senoo K."/>
        </authorList>
    </citation>
    <scope>NUCLEOTIDE SEQUENCE [LARGE SCALE GENOMIC DNA]</scope>
    <source>
        <strain evidence="2">Red745</strain>
    </source>
</reference>
<name>A0A6V8NCK9_9BACT</name>
<evidence type="ECO:0000313" key="2">
    <source>
        <dbReference type="Proteomes" id="UP000587586"/>
    </source>
</evidence>
<dbReference type="EMBL" id="BLXZ01000009">
    <property type="protein sequence ID" value="GFO70355.1"/>
    <property type="molecule type" value="Genomic_DNA"/>
</dbReference>